<proteinExistence type="predicted"/>
<feature type="region of interest" description="Disordered" evidence="1">
    <location>
        <begin position="23"/>
        <end position="83"/>
    </location>
</feature>
<name>A0ABV9QE99_9BURK</name>
<keyword evidence="3" id="KW-1185">Reference proteome</keyword>
<organism evidence="2 3">
    <name type="scientific">Giesbergeria sinuosa</name>
    <dbReference type="NCBI Taxonomy" id="80883"/>
    <lineage>
        <taxon>Bacteria</taxon>
        <taxon>Pseudomonadati</taxon>
        <taxon>Pseudomonadota</taxon>
        <taxon>Betaproteobacteria</taxon>
        <taxon>Burkholderiales</taxon>
        <taxon>Comamonadaceae</taxon>
        <taxon>Giesbergeria</taxon>
    </lineage>
</organism>
<dbReference type="RefSeq" id="WP_382432154.1">
    <property type="nucleotide sequence ID" value="NZ_JBHSHJ010000005.1"/>
</dbReference>
<evidence type="ECO:0000313" key="3">
    <source>
        <dbReference type="Proteomes" id="UP001596001"/>
    </source>
</evidence>
<evidence type="ECO:0000256" key="1">
    <source>
        <dbReference type="SAM" id="MobiDB-lite"/>
    </source>
</evidence>
<feature type="compositionally biased region" description="Polar residues" evidence="1">
    <location>
        <begin position="23"/>
        <end position="48"/>
    </location>
</feature>
<accession>A0ABV9QE99</accession>
<dbReference type="EMBL" id="JBHSHJ010000005">
    <property type="protein sequence ID" value="MFC4789096.1"/>
    <property type="molecule type" value="Genomic_DNA"/>
</dbReference>
<dbReference type="Proteomes" id="UP001596001">
    <property type="component" value="Unassembled WGS sequence"/>
</dbReference>
<gene>
    <name evidence="2" type="ORF">ACFO6X_08900</name>
</gene>
<evidence type="ECO:0000313" key="2">
    <source>
        <dbReference type="EMBL" id="MFC4789096.1"/>
    </source>
</evidence>
<sequence>MAQRWIAAGTGCDADIEWETISSTGTIESKAPSDNATETTNRSQTGTNPDDRTVASPFTMPKKQAGVGLSLSKEKPDDIHAVE</sequence>
<feature type="compositionally biased region" description="Basic and acidic residues" evidence="1">
    <location>
        <begin position="72"/>
        <end position="83"/>
    </location>
</feature>
<protein>
    <submittedName>
        <fullName evidence="2">Uncharacterized protein</fullName>
    </submittedName>
</protein>
<reference evidence="3" key="1">
    <citation type="journal article" date="2019" name="Int. J. Syst. Evol. Microbiol.">
        <title>The Global Catalogue of Microorganisms (GCM) 10K type strain sequencing project: providing services to taxonomists for standard genome sequencing and annotation.</title>
        <authorList>
            <consortium name="The Broad Institute Genomics Platform"/>
            <consortium name="The Broad Institute Genome Sequencing Center for Infectious Disease"/>
            <person name="Wu L."/>
            <person name="Ma J."/>
        </authorList>
    </citation>
    <scope>NUCLEOTIDE SEQUENCE [LARGE SCALE GENOMIC DNA]</scope>
    <source>
        <strain evidence="3">CCUG 49452</strain>
    </source>
</reference>
<comment type="caution">
    <text evidence="2">The sequence shown here is derived from an EMBL/GenBank/DDBJ whole genome shotgun (WGS) entry which is preliminary data.</text>
</comment>